<dbReference type="Pfam" id="PF21527">
    <property type="entry name" value="Stv"/>
    <property type="match status" value="1"/>
</dbReference>
<dbReference type="STRING" id="89065.SAMN05216605_112141"/>
<dbReference type="RefSeq" id="WP_074755666.1">
    <property type="nucleotide sequence ID" value="NZ_FNCO01000012.1"/>
</dbReference>
<dbReference type="InterPro" id="IPR046673">
    <property type="entry name" value="ToxA_N"/>
</dbReference>
<proteinExistence type="predicted"/>
<gene>
    <name evidence="3" type="ORF">SAMN05216605_112141</name>
</gene>
<organism evidence="3 4">
    <name type="scientific">Pseudomonas abietaniphila</name>
    <dbReference type="NCBI Taxonomy" id="89065"/>
    <lineage>
        <taxon>Bacteria</taxon>
        <taxon>Pseudomonadati</taxon>
        <taxon>Pseudomonadota</taxon>
        <taxon>Gammaproteobacteria</taxon>
        <taxon>Pseudomonadales</taxon>
        <taxon>Pseudomonadaceae</taxon>
        <taxon>Pseudomonas</taxon>
    </lineage>
</organism>
<evidence type="ECO:0000313" key="3">
    <source>
        <dbReference type="EMBL" id="SDI33898.1"/>
    </source>
</evidence>
<sequence length="1071" mass="119751">MTHSNIATTHTAPALLNHKQLARMRNSPVARLLAGSVWILKAWQLDLEFPPSIHAYLDQRLEQALRDRLGHPIDIDALHIQFTTVENPTVENNGEEQFDLRLSVRELGRAVLDPPAFLALQRCAEPDRALHEDFPHFTLATLFALLIDTRWTREYEERVLRFWERHADTWQMLATLSFLDGLRQLQRRKRISMDGYVLALDAAGFEWFPKTLSALTTERHTPRSAVHLLTLNDDLIPGVFHLRSRFTGHCYVHVLGATTHCHEYISDDEPWNQDAVLKALNASPWHRMHLDLSQAPNTLGLSEPVGDLFTQLKQAHRQFSIDRLMTSGPFESFAHAAEDEDDVLMAPIQPAMTLVSVLDHWHGEPKILDRIPTPTTVANRIMGNWLKGLDAGPPHDLDPKHVFIRYVRGTSTTPWGDPQRPPTHVVVPSETPMSLGQALIRNYREEHPSGYTDEGGRSVVYVDASAKGVWSPEAELSITPASVQAHVDSIEFLDMMAKRLRRFWDRQGAAIERSLKKTFIAQAVLSLKNGELSASAFSLLVTALEEAEQHTAQRQTHCHALGFYLNAGSVTGADAPACVGLLLFRHKTQPTGVLYQAGQKQPFVELDDPRRLAQHLAHAAADEHWRKTVLNYMPSRFHERLAYITALWGGTAPVPAPVSDLRPWTERIYNEDVYKTRQGGVAEHEVSGCPLAFMASGLRQNGHHDAEDSIVTDREVAINHWKQQVSRLQLLLAPMALLMPVAVIASLTASAASLALNVQAASLPGHRAAERKQVFFAILSLGLLQLGPATPRLLRVFTQLATPAKALGVARALPSSRSFAEWLRGATHSRKTYVSTFFNGTGPMKTWSLLGNGMFGVEPVRAWKLGRKFLLWTSDRNQARTLVVSSHGYYLPWTRTTAIPNGTELRTYAPHGQTLIDPTLHRVASQNVIPYSLLNTTQPLPGPRTPPFSSWLEADTLMAGTSLPGRIKNYTLAKFQSEHYESYRYIGHIVRNTQQSPLAGHLPSTPMDVLTVRNRFGMTNPTLQDLFNELNRHGIHYDRILLVHCRCSAVSSLLGRVPDFHAPIGNAPISP</sequence>
<dbReference type="OrthoDB" id="6730468at2"/>
<feature type="domain" description="Putative adhesin Stv" evidence="2">
    <location>
        <begin position="881"/>
        <end position="1046"/>
    </location>
</feature>
<reference evidence="4" key="1">
    <citation type="submission" date="2016-10" db="EMBL/GenBank/DDBJ databases">
        <authorList>
            <person name="Varghese N."/>
            <person name="Submissions S."/>
        </authorList>
    </citation>
    <scope>NUCLEOTIDE SEQUENCE [LARGE SCALE GENOMIC DNA]</scope>
    <source>
        <strain evidence="4">ATCC 700689</strain>
    </source>
</reference>
<dbReference type="Proteomes" id="UP000182894">
    <property type="component" value="Unassembled WGS sequence"/>
</dbReference>
<dbReference type="Pfam" id="PF20178">
    <property type="entry name" value="ToxA_N"/>
    <property type="match status" value="2"/>
</dbReference>
<accession>A0A1G8JRP2</accession>
<evidence type="ECO:0000259" key="1">
    <source>
        <dbReference type="Pfam" id="PF20178"/>
    </source>
</evidence>
<feature type="domain" description="Dermonecrotic toxin N-terminal" evidence="1">
    <location>
        <begin position="368"/>
        <end position="635"/>
    </location>
</feature>
<evidence type="ECO:0000313" key="4">
    <source>
        <dbReference type="Proteomes" id="UP000182894"/>
    </source>
</evidence>
<dbReference type="EMBL" id="FNCO01000012">
    <property type="protein sequence ID" value="SDI33898.1"/>
    <property type="molecule type" value="Genomic_DNA"/>
</dbReference>
<feature type="domain" description="Dermonecrotic toxin N-terminal" evidence="1">
    <location>
        <begin position="51"/>
        <end position="266"/>
    </location>
</feature>
<keyword evidence="4" id="KW-1185">Reference proteome</keyword>
<dbReference type="InterPro" id="IPR049002">
    <property type="entry name" value="Stv"/>
</dbReference>
<evidence type="ECO:0000259" key="2">
    <source>
        <dbReference type="Pfam" id="PF21527"/>
    </source>
</evidence>
<name>A0A1G8JRP2_9PSED</name>
<dbReference type="AlphaFoldDB" id="A0A1G8JRP2"/>
<protein>
    <submittedName>
        <fullName evidence="3">Uncharacterized protein</fullName>
    </submittedName>
</protein>